<keyword evidence="7" id="KW-0769">Symport</keyword>
<feature type="transmembrane region" description="Helical" evidence="9">
    <location>
        <begin position="55"/>
        <end position="74"/>
    </location>
</feature>
<evidence type="ECO:0000256" key="8">
    <source>
        <dbReference type="SAM" id="MobiDB-lite"/>
    </source>
</evidence>
<dbReference type="PROSITE" id="PS50267">
    <property type="entry name" value="NA_NEUROTRAN_SYMP_3"/>
    <property type="match status" value="1"/>
</dbReference>
<keyword evidence="6" id="KW-0915">Sodium</keyword>
<feature type="transmembrane region" description="Helical" evidence="9">
    <location>
        <begin position="286"/>
        <end position="310"/>
    </location>
</feature>
<evidence type="ECO:0000256" key="9">
    <source>
        <dbReference type="SAM" id="Phobius"/>
    </source>
</evidence>
<feature type="binding site" evidence="6">
    <location>
        <position position="328"/>
    </location>
    <ligand>
        <name>Na(+)</name>
        <dbReference type="ChEBI" id="CHEBI:29101"/>
        <label>1</label>
    </ligand>
</feature>
<feature type="transmembrane region" description="Helical" evidence="9">
    <location>
        <begin position="487"/>
        <end position="507"/>
    </location>
</feature>
<dbReference type="GO" id="GO:0046872">
    <property type="term" value="F:metal ion binding"/>
    <property type="evidence" value="ECO:0007669"/>
    <property type="project" value="UniProtKB-KW"/>
</dbReference>
<evidence type="ECO:0000256" key="5">
    <source>
        <dbReference type="ARBA" id="ARBA00023136"/>
    </source>
</evidence>
<evidence type="ECO:0000256" key="1">
    <source>
        <dbReference type="ARBA" id="ARBA00004141"/>
    </source>
</evidence>
<evidence type="ECO:0000256" key="3">
    <source>
        <dbReference type="ARBA" id="ARBA00022692"/>
    </source>
</evidence>
<feature type="binding site" evidence="6">
    <location>
        <position position="458"/>
    </location>
    <ligand>
        <name>Na(+)</name>
        <dbReference type="ChEBI" id="CHEBI:29101"/>
        <label>1</label>
    </ligand>
</feature>
<keyword evidence="5 9" id="KW-0472">Membrane</keyword>
<dbReference type="Pfam" id="PF00209">
    <property type="entry name" value="SNF"/>
    <property type="match status" value="1"/>
</dbReference>
<organism evidence="10">
    <name type="scientific">Arion vulgaris</name>
    <dbReference type="NCBI Taxonomy" id="1028688"/>
    <lineage>
        <taxon>Eukaryota</taxon>
        <taxon>Metazoa</taxon>
        <taxon>Spiralia</taxon>
        <taxon>Lophotrochozoa</taxon>
        <taxon>Mollusca</taxon>
        <taxon>Gastropoda</taxon>
        <taxon>Heterobranchia</taxon>
        <taxon>Euthyneura</taxon>
        <taxon>Panpulmonata</taxon>
        <taxon>Eupulmonata</taxon>
        <taxon>Stylommatophora</taxon>
        <taxon>Helicina</taxon>
        <taxon>Arionoidea</taxon>
        <taxon>Arionidae</taxon>
        <taxon>Arion</taxon>
    </lineage>
</organism>
<feature type="transmembrane region" description="Helical" evidence="9">
    <location>
        <begin position="242"/>
        <end position="266"/>
    </location>
</feature>
<feature type="transmembrane region" description="Helical" evidence="9">
    <location>
        <begin position="606"/>
        <end position="631"/>
    </location>
</feature>
<keyword evidence="6" id="KW-0479">Metal-binding</keyword>
<feature type="compositionally biased region" description="Basic and acidic residues" evidence="8">
    <location>
        <begin position="667"/>
        <end position="687"/>
    </location>
</feature>
<keyword evidence="3 7" id="KW-0812">Transmembrane</keyword>
<dbReference type="PRINTS" id="PR00176">
    <property type="entry name" value="NANEUSMPORT"/>
</dbReference>
<accession>A0A0B7AQN9</accession>
<evidence type="ECO:0000256" key="6">
    <source>
        <dbReference type="PIRSR" id="PIRSR600175-1"/>
    </source>
</evidence>
<dbReference type="PROSITE" id="PS00610">
    <property type="entry name" value="NA_NEUROTRAN_SYMP_1"/>
    <property type="match status" value="1"/>
</dbReference>
<feature type="binding site" evidence="6">
    <location>
        <position position="66"/>
    </location>
    <ligand>
        <name>Na(+)</name>
        <dbReference type="ChEBI" id="CHEBI:29101"/>
        <label>1</label>
    </ligand>
</feature>
<protein>
    <recommendedName>
        <fullName evidence="7">Transporter</fullName>
    </recommendedName>
</protein>
<comment type="subcellular location">
    <subcellularLocation>
        <location evidence="1">Membrane</location>
        <topology evidence="1">Multi-pass membrane protein</topology>
    </subcellularLocation>
</comment>
<reference evidence="10" key="1">
    <citation type="submission" date="2014-12" db="EMBL/GenBank/DDBJ databases">
        <title>Insight into the proteome of Arion vulgaris.</title>
        <authorList>
            <person name="Aradska J."/>
            <person name="Bulat T."/>
            <person name="Smidak R."/>
            <person name="Sarate P."/>
            <person name="Gangsoo J."/>
            <person name="Sialana F."/>
            <person name="Bilban M."/>
            <person name="Lubec G."/>
        </authorList>
    </citation>
    <scope>NUCLEOTIDE SEQUENCE</scope>
    <source>
        <tissue evidence="10">Skin</tissue>
    </source>
</reference>
<feature type="binding site" evidence="6">
    <location>
        <position position="462"/>
    </location>
    <ligand>
        <name>Na(+)</name>
        <dbReference type="ChEBI" id="CHEBI:29101"/>
        <label>1</label>
    </ligand>
</feature>
<gene>
    <name evidence="10" type="primary">ORF134121</name>
</gene>
<name>A0A0B7AQN9_9EUPU</name>
<feature type="transmembrane region" description="Helical" evidence="9">
    <location>
        <begin position="126"/>
        <end position="157"/>
    </location>
</feature>
<keyword evidence="2 7" id="KW-0813">Transport</keyword>
<feature type="transmembrane region" description="Helical" evidence="9">
    <location>
        <begin position="86"/>
        <end position="106"/>
    </location>
</feature>
<feature type="binding site" evidence="6">
    <location>
        <position position="65"/>
    </location>
    <ligand>
        <name>Na(+)</name>
        <dbReference type="ChEBI" id="CHEBI:29101"/>
        <label>1</label>
    </ligand>
</feature>
<feature type="region of interest" description="Disordered" evidence="8">
    <location>
        <begin position="662"/>
        <end position="687"/>
    </location>
</feature>
<dbReference type="PANTHER" id="PTHR11616">
    <property type="entry name" value="SODIUM/CHLORIDE DEPENDENT TRANSPORTER"/>
    <property type="match status" value="1"/>
</dbReference>
<dbReference type="PANTHER" id="PTHR11616:SF182">
    <property type="entry name" value="TRANSPORTER"/>
    <property type="match status" value="1"/>
</dbReference>
<evidence type="ECO:0000313" key="10">
    <source>
        <dbReference type="EMBL" id="CEK82897.1"/>
    </source>
</evidence>
<feature type="transmembrane region" description="Helical" evidence="9">
    <location>
        <begin position="519"/>
        <end position="542"/>
    </location>
</feature>
<evidence type="ECO:0000256" key="2">
    <source>
        <dbReference type="ARBA" id="ARBA00022448"/>
    </source>
</evidence>
<evidence type="ECO:0000256" key="4">
    <source>
        <dbReference type="ARBA" id="ARBA00022989"/>
    </source>
</evidence>
<feature type="binding site" evidence="6">
    <location>
        <position position="296"/>
    </location>
    <ligand>
        <name>Na(+)</name>
        <dbReference type="ChEBI" id="CHEBI:29101"/>
        <label>1</label>
    </ligand>
</feature>
<dbReference type="AlphaFoldDB" id="A0A0B7AQN9"/>
<feature type="transmembrane region" description="Helical" evidence="9">
    <location>
        <begin position="563"/>
        <end position="586"/>
    </location>
</feature>
<feature type="transmembrane region" description="Helical" evidence="9">
    <location>
        <begin position="446"/>
        <end position="466"/>
    </location>
</feature>
<evidence type="ECO:0000256" key="7">
    <source>
        <dbReference type="RuleBase" id="RU003732"/>
    </source>
</evidence>
<sequence>MTKSKSADGHAIVSLNGEAAEAGNDGGISTVENGGVSFLGDGIEDKERVTWDSKLQYFSMVISYAVGLGNVWRFPYLTQTHGGGAFLIPYFIMLFVEGMPVLYLELAIGQRLRLGCVGVWNEIHPFLGGLGLASAVTSFMIAIYYNAIIMWCFFYLFNSFQSPLPWAECPKTIVNNVTVYLEECDISGPTSYFWYREALDISPGIDVSGGIKWKIALCHIFSWLTIYLCVCKGIKSSGKVVYVTATFPYVVLIIFGVRGITLDGALDGLAHMFTPKMDQLMNIQCWIDAAAQIFFSFGLAFGGLIAFSSYNPMKNNVERDALVIGISNWGTAILACAVIFSVIGFKATVMYKHCIDHNIDILTDLCSNSDLNISSFCFDVNGTSRLSHDTYRATFEGNLSLYNNYTSRVFRYCNLEEDLNKGVEGTGLAFIIFTQAINEFGSSAPFWSIVFFLMLLSLGLGSEFGTIEGVTTSLYDLDLFPWFKKKWLVSGILCFLCCVIGLLFVQGSGSYWVALFDTFAGSFPLILIALCECLSVGWVFGVNRFGEEIRYMIGHQPNIFWKICWKFIAPVLIISLLLGTLINTFSKPIAYKAYSSATTFMSSAPYPWYASFLCGILVLASVMWIPVIAILRRVGILNYKHAKRFAAQMHRTTPSTVKFLGSQLSQRSEDRDSGHNSEEDVLSRESERATEFFIDEIMQKQTPTRPQNLENRESNV</sequence>
<proteinExistence type="inferred from homology"/>
<keyword evidence="4 9" id="KW-1133">Transmembrane helix</keyword>
<dbReference type="InterPro" id="IPR000175">
    <property type="entry name" value="Na/ntran_symport"/>
</dbReference>
<dbReference type="SUPFAM" id="SSF161070">
    <property type="entry name" value="SNF-like"/>
    <property type="match status" value="1"/>
</dbReference>
<comment type="similarity">
    <text evidence="7">Belongs to the sodium:neurotransmitter symporter (SNF) (TC 2.A.22) family.</text>
</comment>
<dbReference type="GO" id="GO:0035725">
    <property type="term" value="P:sodium ion transmembrane transport"/>
    <property type="evidence" value="ECO:0007669"/>
    <property type="project" value="TreeGrafter"/>
</dbReference>
<feature type="binding site" evidence="6">
    <location>
        <position position="70"/>
    </location>
    <ligand>
        <name>Na(+)</name>
        <dbReference type="ChEBI" id="CHEBI:29101"/>
        <label>1</label>
    </ligand>
</feature>
<dbReference type="InterPro" id="IPR037272">
    <property type="entry name" value="SNS_sf"/>
</dbReference>
<dbReference type="GO" id="GO:0006865">
    <property type="term" value="P:amino acid transport"/>
    <property type="evidence" value="ECO:0007669"/>
    <property type="project" value="TreeGrafter"/>
</dbReference>
<dbReference type="EMBL" id="HACG01036032">
    <property type="protein sequence ID" value="CEK82897.1"/>
    <property type="molecule type" value="Transcribed_RNA"/>
</dbReference>
<feature type="transmembrane region" description="Helical" evidence="9">
    <location>
        <begin position="322"/>
        <end position="343"/>
    </location>
</feature>
<dbReference type="GO" id="GO:0005886">
    <property type="term" value="C:plasma membrane"/>
    <property type="evidence" value="ECO:0007669"/>
    <property type="project" value="TreeGrafter"/>
</dbReference>
<dbReference type="GO" id="GO:0015293">
    <property type="term" value="F:symporter activity"/>
    <property type="evidence" value="ECO:0007669"/>
    <property type="project" value="UniProtKB-KW"/>
</dbReference>